<organism evidence="6">
    <name type="scientific">Salvia splendens</name>
    <name type="common">Scarlet sage</name>
    <dbReference type="NCBI Taxonomy" id="180675"/>
    <lineage>
        <taxon>Eukaryota</taxon>
        <taxon>Viridiplantae</taxon>
        <taxon>Streptophyta</taxon>
        <taxon>Embryophyta</taxon>
        <taxon>Tracheophyta</taxon>
        <taxon>Spermatophyta</taxon>
        <taxon>Magnoliopsida</taxon>
        <taxon>eudicotyledons</taxon>
        <taxon>Gunneridae</taxon>
        <taxon>Pentapetalae</taxon>
        <taxon>asterids</taxon>
        <taxon>lamiids</taxon>
        <taxon>Lamiales</taxon>
        <taxon>Lamiaceae</taxon>
        <taxon>Nepetoideae</taxon>
        <taxon>Mentheae</taxon>
        <taxon>Salviinae</taxon>
        <taxon>Salvia</taxon>
        <taxon>Salvia subgen. Calosphace</taxon>
        <taxon>core Calosphace</taxon>
    </lineage>
</organism>
<dbReference type="PRINTS" id="PR00131">
    <property type="entry name" value="GLHYDRLASE1"/>
</dbReference>
<dbReference type="EMBL" id="PNBA02000007">
    <property type="protein sequence ID" value="KAG6419393.1"/>
    <property type="molecule type" value="Genomic_DNA"/>
</dbReference>
<reference evidence="6" key="2">
    <citation type="submission" date="2020-08" db="EMBL/GenBank/DDBJ databases">
        <title>Plant Genome Project.</title>
        <authorList>
            <person name="Zhang R.-G."/>
        </authorList>
    </citation>
    <scope>NUCLEOTIDE SEQUENCE</scope>
    <source>
        <strain evidence="6">Huo1</strain>
        <tissue evidence="6">Leaf</tissue>
    </source>
</reference>
<evidence type="ECO:0000313" key="6">
    <source>
        <dbReference type="EMBL" id="KAG6419393.1"/>
    </source>
</evidence>
<dbReference type="AlphaFoldDB" id="A0A8X8XST4"/>
<dbReference type="PANTHER" id="PTHR10353:SF137">
    <property type="entry name" value="MYROSINASE 3-RELATED"/>
    <property type="match status" value="1"/>
</dbReference>
<evidence type="ECO:0000256" key="1">
    <source>
        <dbReference type="ARBA" id="ARBA00010838"/>
    </source>
</evidence>
<sequence length="396" mass="45154">MASGICFSTVALYAVLTVLAASANVASSTYDESNLKNMGADAYRFSISWPRILPGSLHFLHEPWCLSNLGYTIGVFAPGRCSSWLDGSCTGGDSATEPYEITHNQLLSHAAVVKLYRDKYQELQKGEIGIIVNSFWFLPYDETAEGVKARDRGLAFMFGWIMDPVVYGRYPEIMRERVGNRLPRFSEDEAEMVKGSFDFIGLNYYSGKYALSTDDVYHPPNEVSYLTDSGYNPVGDKDSIPTGEQWSNYSRYNVYPKGLRLLLQYIKLQYKDPLIYITENVSCYGFWLQGVEEDRNDNVPISEALKDYTRKKFFFDHLCCLREAIELDGVNVKGFFTWLLTDNYGWASGYLVRYGLTMLILQIKYLRRYHKLSAQWLGSIFGRGDEKARVSEVSDH</sequence>
<evidence type="ECO:0008006" key="8">
    <source>
        <dbReference type="Google" id="ProtNLM"/>
    </source>
</evidence>
<evidence type="ECO:0000256" key="2">
    <source>
        <dbReference type="ARBA" id="ARBA00022801"/>
    </source>
</evidence>
<protein>
    <recommendedName>
        <fullName evidence="8">Beta-glucosidase</fullName>
    </recommendedName>
</protein>
<proteinExistence type="inferred from homology"/>
<comment type="similarity">
    <text evidence="1 4">Belongs to the glycosyl hydrolase 1 family.</text>
</comment>
<dbReference type="InterPro" id="IPR017853">
    <property type="entry name" value="GH"/>
</dbReference>
<name>A0A8X8XST4_SALSN</name>
<accession>A0A8X8XST4</accession>
<comment type="caution">
    <text evidence="6">The sequence shown here is derived from an EMBL/GenBank/DDBJ whole genome shotgun (WGS) entry which is preliminary data.</text>
</comment>
<dbReference type="Pfam" id="PF00232">
    <property type="entry name" value="Glyco_hydro_1"/>
    <property type="match status" value="2"/>
</dbReference>
<dbReference type="SUPFAM" id="SSF51445">
    <property type="entry name" value="(Trans)glycosidases"/>
    <property type="match status" value="1"/>
</dbReference>
<dbReference type="Gene3D" id="3.20.20.80">
    <property type="entry name" value="Glycosidases"/>
    <property type="match status" value="2"/>
</dbReference>
<dbReference type="GO" id="GO:0005975">
    <property type="term" value="P:carbohydrate metabolic process"/>
    <property type="evidence" value="ECO:0007669"/>
    <property type="project" value="InterPro"/>
</dbReference>
<feature type="chain" id="PRO_5036443578" description="Beta-glucosidase" evidence="5">
    <location>
        <begin position="21"/>
        <end position="396"/>
    </location>
</feature>
<dbReference type="PANTHER" id="PTHR10353">
    <property type="entry name" value="GLYCOSYL HYDROLASE"/>
    <property type="match status" value="1"/>
</dbReference>
<evidence type="ECO:0000313" key="7">
    <source>
        <dbReference type="Proteomes" id="UP000298416"/>
    </source>
</evidence>
<keyword evidence="3" id="KW-0326">Glycosidase</keyword>
<keyword evidence="7" id="KW-1185">Reference proteome</keyword>
<evidence type="ECO:0000256" key="4">
    <source>
        <dbReference type="RuleBase" id="RU003690"/>
    </source>
</evidence>
<evidence type="ECO:0000256" key="5">
    <source>
        <dbReference type="SAM" id="SignalP"/>
    </source>
</evidence>
<feature type="signal peptide" evidence="5">
    <location>
        <begin position="1"/>
        <end position="20"/>
    </location>
</feature>
<reference evidence="6" key="1">
    <citation type="submission" date="2018-01" db="EMBL/GenBank/DDBJ databases">
        <authorList>
            <person name="Mao J.F."/>
        </authorList>
    </citation>
    <scope>NUCLEOTIDE SEQUENCE</scope>
    <source>
        <strain evidence="6">Huo1</strain>
        <tissue evidence="6">Leaf</tissue>
    </source>
</reference>
<gene>
    <name evidence="6" type="ORF">SASPL_121613</name>
</gene>
<dbReference type="InterPro" id="IPR001360">
    <property type="entry name" value="Glyco_hydro_1"/>
</dbReference>
<evidence type="ECO:0000256" key="3">
    <source>
        <dbReference type="ARBA" id="ARBA00023295"/>
    </source>
</evidence>
<dbReference type="GO" id="GO:0008422">
    <property type="term" value="F:beta-glucosidase activity"/>
    <property type="evidence" value="ECO:0007669"/>
    <property type="project" value="TreeGrafter"/>
</dbReference>
<keyword evidence="5" id="KW-0732">Signal</keyword>
<dbReference type="Proteomes" id="UP000298416">
    <property type="component" value="Unassembled WGS sequence"/>
</dbReference>
<keyword evidence="2" id="KW-0378">Hydrolase</keyword>